<dbReference type="RefSeq" id="WP_183189137.1">
    <property type="nucleotide sequence ID" value="NZ_JACICD010000002.1"/>
</dbReference>
<dbReference type="EMBL" id="JACICD010000002">
    <property type="protein sequence ID" value="MBB3770994.1"/>
    <property type="molecule type" value="Genomic_DNA"/>
</dbReference>
<accession>A0A839Z2Q7</accession>
<organism evidence="1 2">
    <name type="scientific">Ancylobacter tetraedralis</name>
    <dbReference type="NCBI Taxonomy" id="217068"/>
    <lineage>
        <taxon>Bacteria</taxon>
        <taxon>Pseudomonadati</taxon>
        <taxon>Pseudomonadota</taxon>
        <taxon>Alphaproteobacteria</taxon>
        <taxon>Hyphomicrobiales</taxon>
        <taxon>Xanthobacteraceae</taxon>
        <taxon>Ancylobacter</taxon>
    </lineage>
</organism>
<gene>
    <name evidence="1" type="ORF">FHS55_001589</name>
</gene>
<evidence type="ECO:0000313" key="2">
    <source>
        <dbReference type="Proteomes" id="UP000533469"/>
    </source>
</evidence>
<sequence>MRDPCPLSALLAAYADEIERYNTDKTPKPPEEDEADASGWQRIYEMPALPAPTTARGAIVALNAVRQEEGDDLCDFSANLIRAVLAYLAGLDARDVLAEVA</sequence>
<keyword evidence="2" id="KW-1185">Reference proteome</keyword>
<comment type="caution">
    <text evidence="1">The sequence shown here is derived from an EMBL/GenBank/DDBJ whole genome shotgun (WGS) entry which is preliminary data.</text>
</comment>
<protein>
    <submittedName>
        <fullName evidence="1">Uncharacterized protein</fullName>
    </submittedName>
</protein>
<evidence type="ECO:0000313" key="1">
    <source>
        <dbReference type="EMBL" id="MBB3770994.1"/>
    </source>
</evidence>
<dbReference type="AlphaFoldDB" id="A0A839Z2Q7"/>
<reference evidence="1 2" key="1">
    <citation type="submission" date="2020-08" db="EMBL/GenBank/DDBJ databases">
        <title>Genomic Encyclopedia of Type Strains, Phase IV (KMG-IV): sequencing the most valuable type-strain genomes for metagenomic binning, comparative biology and taxonomic classification.</title>
        <authorList>
            <person name="Goeker M."/>
        </authorList>
    </citation>
    <scope>NUCLEOTIDE SEQUENCE [LARGE SCALE GENOMIC DNA]</scope>
    <source>
        <strain evidence="1 2">DSM 5895</strain>
    </source>
</reference>
<proteinExistence type="predicted"/>
<name>A0A839Z2Q7_9HYPH</name>
<dbReference type="Proteomes" id="UP000533469">
    <property type="component" value="Unassembled WGS sequence"/>
</dbReference>